<dbReference type="InterPro" id="IPR021729">
    <property type="entry name" value="DUF3298"/>
</dbReference>
<evidence type="ECO:0000313" key="5">
    <source>
        <dbReference type="Proteomes" id="UP000190074"/>
    </source>
</evidence>
<evidence type="ECO:0000313" key="4">
    <source>
        <dbReference type="EMBL" id="SKM29897.1"/>
    </source>
</evidence>
<dbReference type="InterPro" id="IPR037126">
    <property type="entry name" value="PdaC/RsiV-like_sf"/>
</dbReference>
<evidence type="ECO:0000256" key="2">
    <source>
        <dbReference type="SAM" id="SignalP"/>
    </source>
</evidence>
<dbReference type="Gene3D" id="3.90.640.20">
    <property type="entry name" value="Heat-shock cognate protein, ATPase"/>
    <property type="match status" value="1"/>
</dbReference>
<feature type="compositionally biased region" description="Pro residues" evidence="1">
    <location>
        <begin position="216"/>
        <end position="226"/>
    </location>
</feature>
<protein>
    <submittedName>
        <fullName evidence="4">Immunogenic protein MPT64</fullName>
    </submittedName>
</protein>
<accession>A0A1T8S5R5</accession>
<dbReference type="EMBL" id="FVGW01000006">
    <property type="protein sequence ID" value="SKM29897.1"/>
    <property type="molecule type" value="Genomic_DNA"/>
</dbReference>
<feature type="chain" id="PRO_5030034920" evidence="2">
    <location>
        <begin position="30"/>
        <end position="278"/>
    </location>
</feature>
<feature type="signal peptide" evidence="2">
    <location>
        <begin position="1"/>
        <end position="29"/>
    </location>
</feature>
<dbReference type="Gene3D" id="3.30.565.40">
    <property type="entry name" value="Fervidobacterium nodosum Rt17-B1 like"/>
    <property type="match status" value="1"/>
</dbReference>
<reference evidence="4 5" key="1">
    <citation type="submission" date="2016-11" db="EMBL/GenBank/DDBJ databases">
        <authorList>
            <consortium name="Pathogen Informatics"/>
        </authorList>
    </citation>
    <scope>NUCLEOTIDE SEQUENCE [LARGE SCALE GENOMIC DNA]</scope>
    <source>
        <strain evidence="4 5">911</strain>
    </source>
</reference>
<dbReference type="AlphaFoldDB" id="A0A1T8S5R5"/>
<evidence type="ECO:0000256" key="1">
    <source>
        <dbReference type="SAM" id="MobiDB-lite"/>
    </source>
</evidence>
<proteinExistence type="predicted"/>
<organism evidence="4 5">
    <name type="scientific">Mycobacteroides abscessus subsp. massiliense</name>
    <dbReference type="NCBI Taxonomy" id="1962118"/>
    <lineage>
        <taxon>Bacteria</taxon>
        <taxon>Bacillati</taxon>
        <taxon>Actinomycetota</taxon>
        <taxon>Actinomycetes</taxon>
        <taxon>Mycobacteriales</taxon>
        <taxon>Mycobacteriaceae</taxon>
        <taxon>Mycobacteroides</taxon>
        <taxon>Mycobacteroides abscessus</taxon>
    </lineage>
</organism>
<feature type="domain" description="DUF3298" evidence="3">
    <location>
        <begin position="166"/>
        <end position="271"/>
    </location>
</feature>
<dbReference type="Pfam" id="PF11738">
    <property type="entry name" value="DUF3298"/>
    <property type="match status" value="1"/>
</dbReference>
<feature type="region of interest" description="Disordered" evidence="1">
    <location>
        <begin position="181"/>
        <end position="230"/>
    </location>
</feature>
<feature type="region of interest" description="Disordered" evidence="1">
    <location>
        <begin position="94"/>
        <end position="113"/>
    </location>
</feature>
<feature type="compositionally biased region" description="Low complexity" evidence="1">
    <location>
        <begin position="192"/>
        <end position="215"/>
    </location>
</feature>
<dbReference type="Proteomes" id="UP000190074">
    <property type="component" value="Unassembled WGS sequence"/>
</dbReference>
<feature type="compositionally biased region" description="Polar residues" evidence="1">
    <location>
        <begin position="94"/>
        <end position="107"/>
    </location>
</feature>
<evidence type="ECO:0000259" key="3">
    <source>
        <dbReference type="Pfam" id="PF11738"/>
    </source>
</evidence>
<gene>
    <name evidence="4" type="ORF">SAMEA2259716_03443</name>
</gene>
<name>A0A1T8S5R5_9MYCO</name>
<keyword evidence="2" id="KW-0732">Signal</keyword>
<dbReference type="RefSeq" id="WP_074359858.1">
    <property type="nucleotide sequence ID" value="NZ_CP021122.1"/>
</dbReference>
<sequence length="278" mass="29715">MPYLSLRSVSASVLVTAAATFGFSGVAGAAPHDYCGDLKGTNTGKACEIRLSDTGYSVDVTIPLNYPDQKSIAEYVAKTRDAFVNAAKSGGARSTTTQLSMKPTEYNSDLPPRGTQTVVFKVYQTGGNGQPQTAYKAFNWDQSYRKPVLYTVPKDDKDDAPLWRVDDPLKTVAPIVQAQLQQQLAPPPVATPTPTTTSGQPTTTTSTTTTSTTTTTPPPPPPPLPFSPATLYDPANYQNFAVLNDGIRFFFDQGAILPDSYGALQVLVPRSAIDPMIA</sequence>